<keyword evidence="1" id="KW-1015">Disulfide bond</keyword>
<dbReference type="Pfam" id="PF04089">
    <property type="entry name" value="BRICHOS"/>
    <property type="match status" value="1"/>
</dbReference>
<evidence type="ECO:0000313" key="5">
    <source>
        <dbReference type="Ensembl" id="ENSAZOP00000008857.1"/>
    </source>
</evidence>
<dbReference type="InterPro" id="IPR051772">
    <property type="entry name" value="Gastrokine"/>
</dbReference>
<keyword evidence="3" id="KW-0812">Transmembrane</keyword>
<dbReference type="PANTHER" id="PTHR16483">
    <property type="entry name" value="GASTROKINE 1"/>
    <property type="match status" value="1"/>
</dbReference>
<evidence type="ECO:0000256" key="3">
    <source>
        <dbReference type="SAM" id="Phobius"/>
    </source>
</evidence>
<dbReference type="Proteomes" id="UP000694549">
    <property type="component" value="Unplaced"/>
</dbReference>
<evidence type="ECO:0000256" key="2">
    <source>
        <dbReference type="SAM" id="MobiDB-lite"/>
    </source>
</evidence>
<sequence>MWYPPYNSTKINLKEYWLCATIARASFKHLISRSSLCVWLGTSCLPEEECLLAQLEGLQKSQKTSPFSWVTRKWTLWVYCSCVPKLLGHVRSPGPCPVCVCPGGRAAGARSSSEARMEGESSTGSAGPADRRLAAQFPGPSRTFWIILAVALLLAVVGISAGGILGFGPSSAQGEQDPPRNQTALVDASRSTVTYYITLRSNRSAVVLYDSQNGYVCYRPAEQHACYLRRMEPGDRESTQGTLSTAELRGELLLQQNNQTKYYREFLGILAGQQVDPSGLGEAVQALCEQTPIFWVRRAGGPGKQRLIYLCIDICFPSNICVSICFYYLPE</sequence>
<feature type="region of interest" description="Disordered" evidence="2">
    <location>
        <begin position="111"/>
        <end position="132"/>
    </location>
</feature>
<evidence type="ECO:0000313" key="6">
    <source>
        <dbReference type="Proteomes" id="UP000694549"/>
    </source>
</evidence>
<reference evidence="5" key="1">
    <citation type="submission" date="2025-08" db="UniProtKB">
        <authorList>
            <consortium name="Ensembl"/>
        </authorList>
    </citation>
    <scope>IDENTIFICATION</scope>
</reference>
<feature type="transmembrane region" description="Helical" evidence="3">
    <location>
        <begin position="307"/>
        <end position="329"/>
    </location>
</feature>
<dbReference type="PROSITE" id="PS50869">
    <property type="entry name" value="BRICHOS"/>
    <property type="match status" value="1"/>
</dbReference>
<name>A0A8B9UJ48_9AVES</name>
<feature type="transmembrane region" description="Helical" evidence="3">
    <location>
        <begin position="144"/>
        <end position="167"/>
    </location>
</feature>
<organism evidence="5 6">
    <name type="scientific">Anas zonorhyncha</name>
    <name type="common">Eastern spot-billed duck</name>
    <dbReference type="NCBI Taxonomy" id="75864"/>
    <lineage>
        <taxon>Eukaryota</taxon>
        <taxon>Metazoa</taxon>
        <taxon>Chordata</taxon>
        <taxon>Craniata</taxon>
        <taxon>Vertebrata</taxon>
        <taxon>Euteleostomi</taxon>
        <taxon>Archelosauria</taxon>
        <taxon>Archosauria</taxon>
        <taxon>Dinosauria</taxon>
        <taxon>Saurischia</taxon>
        <taxon>Theropoda</taxon>
        <taxon>Coelurosauria</taxon>
        <taxon>Aves</taxon>
        <taxon>Neognathae</taxon>
        <taxon>Galloanserae</taxon>
        <taxon>Anseriformes</taxon>
        <taxon>Anatidae</taxon>
        <taxon>Anatinae</taxon>
        <taxon>Anas</taxon>
    </lineage>
</organism>
<evidence type="ECO:0000259" key="4">
    <source>
        <dbReference type="PROSITE" id="PS50869"/>
    </source>
</evidence>
<keyword evidence="3" id="KW-0472">Membrane</keyword>
<keyword evidence="3" id="KW-1133">Transmembrane helix</keyword>
<keyword evidence="6" id="KW-1185">Reference proteome</keyword>
<accession>A0A8B9UJ48</accession>
<proteinExistence type="predicted"/>
<dbReference type="AlphaFoldDB" id="A0A8B9UJ48"/>
<dbReference type="InterPro" id="IPR007084">
    <property type="entry name" value="BRICHOS_dom"/>
</dbReference>
<dbReference type="Gene3D" id="3.30.390.150">
    <property type="match status" value="1"/>
</dbReference>
<protein>
    <submittedName>
        <fullName evidence="5">BRICHOS domain containing 5</fullName>
    </submittedName>
</protein>
<dbReference type="Ensembl" id="ENSAZOT00000009449.1">
    <property type="protein sequence ID" value="ENSAZOP00000008857.1"/>
    <property type="gene ID" value="ENSAZOG00000005612.1"/>
</dbReference>
<dbReference type="SMART" id="SM01039">
    <property type="entry name" value="BRICHOS"/>
    <property type="match status" value="1"/>
</dbReference>
<feature type="domain" description="BRICHOS" evidence="4">
    <location>
        <begin position="199"/>
        <end position="296"/>
    </location>
</feature>
<reference evidence="5" key="2">
    <citation type="submission" date="2025-09" db="UniProtKB">
        <authorList>
            <consortium name="Ensembl"/>
        </authorList>
    </citation>
    <scope>IDENTIFICATION</scope>
</reference>
<evidence type="ECO:0000256" key="1">
    <source>
        <dbReference type="ARBA" id="ARBA00023157"/>
    </source>
</evidence>